<comment type="caution">
    <text evidence="2">The sequence shown here is derived from an EMBL/GenBank/DDBJ whole genome shotgun (WGS) entry which is preliminary data.</text>
</comment>
<feature type="region of interest" description="Disordered" evidence="1">
    <location>
        <begin position="187"/>
        <end position="257"/>
    </location>
</feature>
<dbReference type="AlphaFoldDB" id="A0A081BEX5"/>
<sequence length="257" mass="28636">MSRPLMPKATAVWLVDNTALTFDQIADFCGLHALEIKGIADGDVAQGIKGLDPVAAGQLTRAEIERCQKDSSARLKLSESQHDLPEVKPRKGPRYTPVSRRQDRPDAIAWLLRHHPELTDAQVTKLVGTTKPTIQSIRDRSHWNSPNIKPVDPVTLGLCTQLELDAAVQKAARRVEREHKKAVKEGRAVETLLPAAQTTAEEPAEEEREKRAPSAAEAFSRLNNPVQEEEEPSYDADSVFSKLKDLKKDDEEEEDKE</sequence>
<dbReference type="EMBL" id="BBIO01000021">
    <property type="protein sequence ID" value="GAK46593.1"/>
    <property type="molecule type" value="Genomic_DNA"/>
</dbReference>
<organism evidence="2 3">
    <name type="scientific">Tepidicaulis marinus</name>
    <dbReference type="NCBI Taxonomy" id="1333998"/>
    <lineage>
        <taxon>Bacteria</taxon>
        <taxon>Pseudomonadati</taxon>
        <taxon>Pseudomonadota</taxon>
        <taxon>Alphaproteobacteria</taxon>
        <taxon>Hyphomicrobiales</taxon>
        <taxon>Parvibaculaceae</taxon>
        <taxon>Tepidicaulis</taxon>
    </lineage>
</organism>
<dbReference type="InterPro" id="IPR010421">
    <property type="entry name" value="TrcR"/>
</dbReference>
<reference evidence="2 3" key="1">
    <citation type="submission" date="2014-07" db="EMBL/GenBank/DDBJ databases">
        <title>Tepidicaulis marinum gen. nov., sp. nov., a novel marine bacterium denitrifying nitrate to nitrous oxide strictly under microaerobic conditions.</title>
        <authorList>
            <person name="Takeuchi M."/>
            <person name="Yamagishi T."/>
            <person name="Kamagata Y."/>
            <person name="Oshima K."/>
            <person name="Hattori M."/>
            <person name="Katayama T."/>
            <person name="Hanada S."/>
            <person name="Tamaki H."/>
            <person name="Marumo K."/>
            <person name="Maeda H."/>
            <person name="Nedachi M."/>
            <person name="Iwasaki W."/>
            <person name="Suwa Y."/>
            <person name="Sakata S."/>
        </authorList>
    </citation>
    <scope>NUCLEOTIDE SEQUENCE [LARGE SCALE GENOMIC DNA]</scope>
    <source>
        <strain evidence="2 3">MA2</strain>
    </source>
</reference>
<protein>
    <submittedName>
        <fullName evidence="2">Conserved protein</fullName>
    </submittedName>
</protein>
<dbReference type="Pfam" id="PF06242">
    <property type="entry name" value="TrcR"/>
    <property type="match status" value="1"/>
</dbReference>
<proteinExistence type="predicted"/>
<evidence type="ECO:0000313" key="3">
    <source>
        <dbReference type="Proteomes" id="UP000028702"/>
    </source>
</evidence>
<dbReference type="STRING" id="1333998.M2A_3092"/>
<evidence type="ECO:0000313" key="2">
    <source>
        <dbReference type="EMBL" id="GAK46593.1"/>
    </source>
</evidence>
<feature type="region of interest" description="Disordered" evidence="1">
    <location>
        <begin position="71"/>
        <end position="100"/>
    </location>
</feature>
<dbReference type="RefSeq" id="WP_045449345.1">
    <property type="nucleotide sequence ID" value="NZ_BBIO01000021.1"/>
</dbReference>
<dbReference type="eggNOG" id="COG3820">
    <property type="taxonomic scope" value="Bacteria"/>
</dbReference>
<accession>A0A081BEX5</accession>
<name>A0A081BEX5_9HYPH</name>
<feature type="compositionally biased region" description="Basic and acidic residues" evidence="1">
    <location>
        <begin position="71"/>
        <end position="89"/>
    </location>
</feature>
<dbReference type="Proteomes" id="UP000028702">
    <property type="component" value="Unassembled WGS sequence"/>
</dbReference>
<keyword evidence="3" id="KW-1185">Reference proteome</keyword>
<evidence type="ECO:0000256" key="1">
    <source>
        <dbReference type="SAM" id="MobiDB-lite"/>
    </source>
</evidence>
<gene>
    <name evidence="2" type="ORF">M2A_3092</name>
</gene>